<accession>A0ABY4RDB8</accession>
<keyword evidence="3" id="KW-1185">Reference proteome</keyword>
<dbReference type="InterPro" id="IPR049757">
    <property type="entry name" value="T3SS_HrpP-like_C"/>
</dbReference>
<evidence type="ECO:0000313" key="2">
    <source>
        <dbReference type="EMBL" id="UQY44680.1"/>
    </source>
</evidence>
<feature type="compositionally biased region" description="Basic and acidic residues" evidence="1">
    <location>
        <begin position="13"/>
        <end position="36"/>
    </location>
</feature>
<feature type="region of interest" description="Disordered" evidence="1">
    <location>
        <begin position="1"/>
        <end position="91"/>
    </location>
</feature>
<dbReference type="EMBL" id="CP082904">
    <property type="protein sequence ID" value="UQY44680.1"/>
    <property type="molecule type" value="Genomic_DNA"/>
</dbReference>
<feature type="compositionally biased region" description="Polar residues" evidence="1">
    <location>
        <begin position="70"/>
        <end position="88"/>
    </location>
</feature>
<feature type="region of interest" description="Disordered" evidence="1">
    <location>
        <begin position="106"/>
        <end position="126"/>
    </location>
</feature>
<dbReference type="CDD" id="cd17468">
    <property type="entry name" value="T3SS_HrpP_C"/>
    <property type="match status" value="1"/>
</dbReference>
<feature type="compositionally biased region" description="Basic and acidic residues" evidence="1">
    <location>
        <begin position="59"/>
        <end position="69"/>
    </location>
</feature>
<evidence type="ECO:0000313" key="3">
    <source>
        <dbReference type="Proteomes" id="UP001056635"/>
    </source>
</evidence>
<name>A0ABY4RDB8_9GAMM</name>
<reference evidence="2" key="1">
    <citation type="submission" date="2021-09" db="EMBL/GenBank/DDBJ databases">
        <title>First case of bloodstream infection caused by Mixta hanseatica sp. nov., a member of the Erwiniaceae family.</title>
        <authorList>
            <person name="Both A."/>
            <person name="Huang J."/>
            <person name="Wenzel P."/>
            <person name="Aepfelbacher M."/>
            <person name="Rohde H."/>
            <person name="Christner M."/>
            <person name="Hentschke M."/>
        </authorList>
    </citation>
    <scope>NUCLEOTIDE SEQUENCE</scope>
    <source>
        <strain evidence="2">X22927</strain>
    </source>
</reference>
<dbReference type="RefSeq" id="WP_249893269.1">
    <property type="nucleotide sequence ID" value="NZ_CP082904.1"/>
</dbReference>
<evidence type="ECO:0000256" key="1">
    <source>
        <dbReference type="SAM" id="MobiDB-lite"/>
    </source>
</evidence>
<gene>
    <name evidence="2" type="ORF">K6958_02995</name>
</gene>
<sequence length="222" mass="24480">MNPFADRAMTTRPRPEPKPRPEPQQREPRPQAREAARNAPARPKPQPEQTPQTKPLSRGADKSRSERSQGHTQSSAAKRSDESPSASPDSMLFSALLDNAPTTPLFSSGGVELHTQPRHAPPPTHSAPVATPMALWQPLEAELGRITDRQPDGPVAMTLLLPRLGEVDARLQHLPAGGWDIALRFSPAALNTLEAHQERCRQALRRRLASRVRLRFEQRGAA</sequence>
<proteinExistence type="predicted"/>
<dbReference type="Proteomes" id="UP001056635">
    <property type="component" value="Chromosome"/>
</dbReference>
<protein>
    <submittedName>
        <fullName evidence="2">Type III secretion system HrpP C-terminal domain-containing protein</fullName>
    </submittedName>
</protein>
<organism evidence="2 3">
    <name type="scientific">Mixta hanseatica</name>
    <dbReference type="NCBI Taxonomy" id="2872648"/>
    <lineage>
        <taxon>Bacteria</taxon>
        <taxon>Pseudomonadati</taxon>
        <taxon>Pseudomonadota</taxon>
        <taxon>Gammaproteobacteria</taxon>
        <taxon>Enterobacterales</taxon>
        <taxon>Erwiniaceae</taxon>
        <taxon>Mixta</taxon>
    </lineage>
</organism>